<dbReference type="OrthoDB" id="7250553at2"/>
<reference evidence="3 4" key="1">
    <citation type="submission" date="2019-03" db="EMBL/GenBank/DDBJ databases">
        <title>Bradyrhizobium strains diversity isolated from Chamaecrista fasciculata.</title>
        <authorList>
            <person name="Urquiaga M.C.O."/>
            <person name="Hungria M."/>
            <person name="Delamuta J.R.M."/>
        </authorList>
    </citation>
    <scope>NUCLEOTIDE SEQUENCE [LARGE SCALE GENOMIC DNA]</scope>
    <source>
        <strain evidence="3 4">CNPSo 3424</strain>
    </source>
</reference>
<dbReference type="InterPro" id="IPR005064">
    <property type="entry name" value="BUG"/>
</dbReference>
<accession>A0A4Y9LGM1</accession>
<evidence type="ECO:0000313" key="3">
    <source>
        <dbReference type="EMBL" id="TFV41524.1"/>
    </source>
</evidence>
<dbReference type="Gene3D" id="3.40.190.150">
    <property type="entry name" value="Bordetella uptake gene, domain 1"/>
    <property type="match status" value="1"/>
</dbReference>
<dbReference type="Pfam" id="PF03401">
    <property type="entry name" value="TctC"/>
    <property type="match status" value="1"/>
</dbReference>
<keyword evidence="4" id="KW-1185">Reference proteome</keyword>
<dbReference type="Proteomes" id="UP000298225">
    <property type="component" value="Unassembled WGS sequence"/>
</dbReference>
<dbReference type="PANTHER" id="PTHR42928">
    <property type="entry name" value="TRICARBOXYLATE-BINDING PROTEIN"/>
    <property type="match status" value="1"/>
</dbReference>
<dbReference type="PIRSF" id="PIRSF017082">
    <property type="entry name" value="YflP"/>
    <property type="match status" value="1"/>
</dbReference>
<evidence type="ECO:0000313" key="4">
    <source>
        <dbReference type="Proteomes" id="UP000298225"/>
    </source>
</evidence>
<organism evidence="3 4">
    <name type="scientific">Bradyrhizobium frederickii</name>
    <dbReference type="NCBI Taxonomy" id="2560054"/>
    <lineage>
        <taxon>Bacteria</taxon>
        <taxon>Pseudomonadati</taxon>
        <taxon>Pseudomonadota</taxon>
        <taxon>Alphaproteobacteria</taxon>
        <taxon>Hyphomicrobiales</taxon>
        <taxon>Nitrobacteraceae</taxon>
        <taxon>Bradyrhizobium</taxon>
    </lineage>
</organism>
<evidence type="ECO:0000256" key="1">
    <source>
        <dbReference type="ARBA" id="ARBA00006987"/>
    </source>
</evidence>
<dbReference type="PANTHER" id="PTHR42928:SF5">
    <property type="entry name" value="BLR1237 PROTEIN"/>
    <property type="match status" value="1"/>
</dbReference>
<name>A0A4Y9LGM1_9BRAD</name>
<feature type="chain" id="PRO_5021380724" evidence="2">
    <location>
        <begin position="25"/>
        <end position="324"/>
    </location>
</feature>
<protein>
    <submittedName>
        <fullName evidence="3">Tripartite tricarboxylate transporter substrate binding protein</fullName>
    </submittedName>
</protein>
<sequence length="324" mass="33742">MQIVRRVLLAWLVALGAGSPLARAQSYPTKPIRMIVAFAAGGSADINARIIAQQLAAELGGSVVIENRGGAGGNLGAVEVARAQPDGYTVFYATSAVALAPAVYVKPGFRPDADFAPVSLTATIPLVLVVNSAVPAKTASEFVDWVKAQGGKVNYGSSGRGALLHLAGELFLKETGLSATHVPYRGSAPAITDLLSGSTQFMFLPINEARTHVEGGGMRALAVTHEQRLPQLPHVPTMKEAFGLTTMNMGAWQGLLVPAGTPAAITTMLGGALEKTLRNEALRARLTEGGSIVLGGTAKEYADYMRSEGERWAKIVQAAGIAAE</sequence>
<dbReference type="CDD" id="cd07012">
    <property type="entry name" value="PBP2_Bug_TTT"/>
    <property type="match status" value="1"/>
</dbReference>
<comment type="similarity">
    <text evidence="1">Belongs to the UPF0065 (bug) family.</text>
</comment>
<dbReference type="AlphaFoldDB" id="A0A4Y9LGM1"/>
<dbReference type="InterPro" id="IPR042100">
    <property type="entry name" value="Bug_dom1"/>
</dbReference>
<evidence type="ECO:0000256" key="2">
    <source>
        <dbReference type="SAM" id="SignalP"/>
    </source>
</evidence>
<dbReference type="EMBL" id="SPQU01000002">
    <property type="protein sequence ID" value="TFV41524.1"/>
    <property type="molecule type" value="Genomic_DNA"/>
</dbReference>
<keyword evidence="2" id="KW-0732">Signal</keyword>
<comment type="caution">
    <text evidence="3">The sequence shown here is derived from an EMBL/GenBank/DDBJ whole genome shotgun (WGS) entry which is preliminary data.</text>
</comment>
<dbReference type="SUPFAM" id="SSF53850">
    <property type="entry name" value="Periplasmic binding protein-like II"/>
    <property type="match status" value="1"/>
</dbReference>
<dbReference type="Gene3D" id="3.40.190.10">
    <property type="entry name" value="Periplasmic binding protein-like II"/>
    <property type="match status" value="1"/>
</dbReference>
<feature type="signal peptide" evidence="2">
    <location>
        <begin position="1"/>
        <end position="24"/>
    </location>
</feature>
<gene>
    <name evidence="3" type="ORF">E4K66_04165</name>
</gene>
<proteinExistence type="inferred from homology"/>
<dbReference type="RefSeq" id="WP_135168183.1">
    <property type="nucleotide sequence ID" value="NZ_SPQU01000002.1"/>
</dbReference>